<reference evidence="3" key="1">
    <citation type="submission" date="2020-11" db="EMBL/GenBank/DDBJ databases">
        <authorList>
            <person name="Tran Van P."/>
        </authorList>
    </citation>
    <scope>NUCLEOTIDE SEQUENCE</scope>
</reference>
<dbReference type="AlphaFoldDB" id="A0A7R9C070"/>
<evidence type="ECO:0000313" key="3">
    <source>
        <dbReference type="EMBL" id="CAD7284739.1"/>
    </source>
</evidence>
<feature type="region of interest" description="Disordered" evidence="1">
    <location>
        <begin position="177"/>
        <end position="198"/>
    </location>
</feature>
<evidence type="ECO:0000256" key="2">
    <source>
        <dbReference type="SAM" id="SignalP"/>
    </source>
</evidence>
<evidence type="ECO:0000313" key="4">
    <source>
        <dbReference type="Proteomes" id="UP000678499"/>
    </source>
</evidence>
<dbReference type="EMBL" id="CAJPEX010009544">
    <property type="protein sequence ID" value="CAG0924891.1"/>
    <property type="molecule type" value="Genomic_DNA"/>
</dbReference>
<accession>A0A7R9C070</accession>
<evidence type="ECO:0000256" key="1">
    <source>
        <dbReference type="SAM" id="MobiDB-lite"/>
    </source>
</evidence>
<dbReference type="EMBL" id="OA891581">
    <property type="protein sequence ID" value="CAD7284739.1"/>
    <property type="molecule type" value="Genomic_DNA"/>
</dbReference>
<name>A0A7R9C070_9CRUS</name>
<organism evidence="3">
    <name type="scientific">Notodromas monacha</name>
    <dbReference type="NCBI Taxonomy" id="399045"/>
    <lineage>
        <taxon>Eukaryota</taxon>
        <taxon>Metazoa</taxon>
        <taxon>Ecdysozoa</taxon>
        <taxon>Arthropoda</taxon>
        <taxon>Crustacea</taxon>
        <taxon>Oligostraca</taxon>
        <taxon>Ostracoda</taxon>
        <taxon>Podocopa</taxon>
        <taxon>Podocopida</taxon>
        <taxon>Cypridocopina</taxon>
        <taxon>Cypridoidea</taxon>
        <taxon>Cyprididae</taxon>
        <taxon>Notodromas</taxon>
    </lineage>
</organism>
<feature type="chain" id="PRO_5036403134" description="Kappa-casein" evidence="2">
    <location>
        <begin position="17"/>
        <end position="234"/>
    </location>
</feature>
<evidence type="ECO:0008006" key="5">
    <source>
        <dbReference type="Google" id="ProtNLM"/>
    </source>
</evidence>
<feature type="signal peptide" evidence="2">
    <location>
        <begin position="1"/>
        <end position="16"/>
    </location>
</feature>
<sequence>MILAFMMCATLAIAAGFPQAPQRPQLPQPPPALRDSKSYLNPFVPTLTYSLPYNFQYSAPHYVFPLPDSIKSSEVKKPGPEKVEKPVEYTEKPKEEKKEEFVNFVKYAHPVYPQFYRFPNYPVYSPVFPFPAAPYPAKPGLEELQRATPRLGPVRFPPRGGWKWVKQGQVLGYLDHSEDSEATRRDVQRGKGARARQGVAAAARVAVGRCVVAAGGGKEGTRPRSLHPPGMRQP</sequence>
<gene>
    <name evidence="3" type="ORF">NMOB1V02_LOCUS12343</name>
</gene>
<dbReference type="Proteomes" id="UP000678499">
    <property type="component" value="Unassembled WGS sequence"/>
</dbReference>
<feature type="region of interest" description="Disordered" evidence="1">
    <location>
        <begin position="214"/>
        <end position="234"/>
    </location>
</feature>
<feature type="compositionally biased region" description="Basic and acidic residues" evidence="1">
    <location>
        <begin position="177"/>
        <end position="189"/>
    </location>
</feature>
<keyword evidence="4" id="KW-1185">Reference proteome</keyword>
<proteinExistence type="predicted"/>
<keyword evidence="2" id="KW-0732">Signal</keyword>
<protein>
    <recommendedName>
        <fullName evidence="5">Kappa-casein</fullName>
    </recommendedName>
</protein>